<keyword evidence="3" id="KW-1185">Reference proteome</keyword>
<gene>
    <name evidence="2" type="ORF">GCM10009740_13870</name>
</gene>
<dbReference type="Proteomes" id="UP001501285">
    <property type="component" value="Unassembled WGS sequence"/>
</dbReference>
<reference evidence="2 3" key="1">
    <citation type="journal article" date="2019" name="Int. J. Syst. Evol. Microbiol.">
        <title>The Global Catalogue of Microorganisms (GCM) 10K type strain sequencing project: providing services to taxonomists for standard genome sequencing and annotation.</title>
        <authorList>
            <consortium name="The Broad Institute Genomics Platform"/>
            <consortium name="The Broad Institute Genome Sequencing Center for Infectious Disease"/>
            <person name="Wu L."/>
            <person name="Ma J."/>
        </authorList>
    </citation>
    <scope>NUCLEOTIDE SEQUENCE [LARGE SCALE GENOMIC DNA]</scope>
    <source>
        <strain evidence="2 3">JCM 14283</strain>
    </source>
</reference>
<comment type="caution">
    <text evidence="2">The sequence shown here is derived from an EMBL/GenBank/DDBJ whole genome shotgun (WGS) entry which is preliminary data.</text>
</comment>
<evidence type="ECO:0000313" key="2">
    <source>
        <dbReference type="EMBL" id="GAA2025443.1"/>
    </source>
</evidence>
<organism evidence="2 3">
    <name type="scientific">Terrabacter terrae</name>
    <dbReference type="NCBI Taxonomy" id="318434"/>
    <lineage>
        <taxon>Bacteria</taxon>
        <taxon>Bacillati</taxon>
        <taxon>Actinomycetota</taxon>
        <taxon>Actinomycetes</taxon>
        <taxon>Micrococcales</taxon>
        <taxon>Intrasporangiaceae</taxon>
        <taxon>Terrabacter</taxon>
    </lineage>
</organism>
<name>A0ABN2U1A4_9MICO</name>
<sequence length="836" mass="92544">MFVGDGFNGIWDDGKLGQAERLVKGTEDREHASTIVESTRTSMLSYTGLQLSMRDGYVDYYLPSLPPPGLTRLHLVGHHATGAVKRLYIDSPSNYPNASQCLRTRPAAKDMEGRPADQVANLRWYFAHAGSPAWSVSDLGREMVRRGFASDGIRGRGGPAAVYDEKDAYGLQESIWTNLDMYESGTYRRTIHSKDVVIDDVFPPDGEPWATPEDFERIRHWRRTGVARRSNQAGHTFVNLTAEFNGQVVHLRPDKVADPARPGSIKVRYALATPPGKGAGPALDGAEERRRRLRVYLEHDWMAEAVLRAMHQAQVVPAPQQVLELEDSHLAQLSAAVTAAADHVHASLTDIARLEADIAEMVPDGSRHVMPAEARANAWDRIGDLKSKLPALQAHERDAAQAAADHRMKLETTRRGLECGAIGDLLASLLDPTDVRFRPMWRAAIRDMKVSVRDIRRSGTTGTQVTFSFNLVVTDGDTTVLLPAAGTHDLHSLGALPARAEALLHALRAGVPLDWTKNANTSVQRRALRLLREHMLADAGGRLAFLQCRVPVLLHLGMTALFPMDPSRDLETIKAAMLADEELVRTFRHPDRLVDRLQTLYDAVNPVRGGWLHKTSNWEAVGLTVAAQNGGLVRRTDFPHARGFNSFAGLFTSGAWSRDEQWTKVNAHEYRLRGCHHCGGYRRAVMAFREVAGYLCLDCHTDGEGVTWPLETFGAYVREPELWNALGHNLPVATDEHYASRRERPGRQPMMKPPAHSVPEQSATLTAALPAALGSGLRNPSTLTPEEWNALLRDYQAPQSIRHVAAVHAVSRYALADLLRAQGLLRPRPSRQHHAP</sequence>
<feature type="region of interest" description="Disordered" evidence="1">
    <location>
        <begin position="738"/>
        <end position="757"/>
    </location>
</feature>
<accession>A0ABN2U1A4</accession>
<protein>
    <submittedName>
        <fullName evidence="2">Uncharacterized protein</fullName>
    </submittedName>
</protein>
<proteinExistence type="predicted"/>
<dbReference type="EMBL" id="BAAANB010000003">
    <property type="protein sequence ID" value="GAA2025443.1"/>
    <property type="molecule type" value="Genomic_DNA"/>
</dbReference>
<evidence type="ECO:0000313" key="3">
    <source>
        <dbReference type="Proteomes" id="UP001501285"/>
    </source>
</evidence>
<evidence type="ECO:0000256" key="1">
    <source>
        <dbReference type="SAM" id="MobiDB-lite"/>
    </source>
</evidence>